<proteinExistence type="predicted"/>
<evidence type="ECO:0000313" key="2">
    <source>
        <dbReference type="EMBL" id="KAK4571864.1"/>
    </source>
</evidence>
<dbReference type="Gene3D" id="3.60.10.10">
    <property type="entry name" value="Endonuclease/exonuclease/phosphatase"/>
    <property type="match status" value="1"/>
</dbReference>
<gene>
    <name evidence="2" type="ORF">RGQ29_030319</name>
</gene>
<dbReference type="PANTHER" id="PTHR33710:SF77">
    <property type="entry name" value="DNASE I-LIKE SUPERFAMILY PROTEIN"/>
    <property type="match status" value="1"/>
</dbReference>
<dbReference type="PANTHER" id="PTHR33710">
    <property type="entry name" value="BNAC02G09200D PROTEIN"/>
    <property type="match status" value="1"/>
</dbReference>
<dbReference type="Proteomes" id="UP001324115">
    <property type="component" value="Unassembled WGS sequence"/>
</dbReference>
<comment type="caution">
    <text evidence="2">The sequence shown here is derived from an EMBL/GenBank/DDBJ whole genome shotgun (WGS) entry which is preliminary data.</text>
</comment>
<protein>
    <recommendedName>
        <fullName evidence="1">Endonuclease/exonuclease/phosphatase domain-containing protein</fullName>
    </recommendedName>
</protein>
<keyword evidence="3" id="KW-1185">Reference proteome</keyword>
<reference evidence="2 3" key="1">
    <citation type="journal article" date="2023" name="G3 (Bethesda)">
        <title>A haplotype-resolved chromosome-scale genome for Quercus rubra L. provides insights into the genetics of adaptive traits for red oak species.</title>
        <authorList>
            <person name="Kapoor B."/>
            <person name="Jenkins J."/>
            <person name="Schmutz J."/>
            <person name="Zhebentyayeva T."/>
            <person name="Kuelheim C."/>
            <person name="Coggeshall M."/>
            <person name="Heim C."/>
            <person name="Lasky J.R."/>
            <person name="Leites L."/>
            <person name="Islam-Faridi N."/>
            <person name="Romero-Severson J."/>
            <person name="DeLeo V.L."/>
            <person name="Lucas S.M."/>
            <person name="Lazic D."/>
            <person name="Gailing O."/>
            <person name="Carlson J."/>
            <person name="Staton M."/>
        </authorList>
    </citation>
    <scope>NUCLEOTIDE SEQUENCE [LARGE SCALE GENOMIC DNA]</scope>
    <source>
        <strain evidence="2">Pseudo-F2</strain>
    </source>
</reference>
<organism evidence="2 3">
    <name type="scientific">Quercus rubra</name>
    <name type="common">Northern red oak</name>
    <name type="synonym">Quercus borealis</name>
    <dbReference type="NCBI Taxonomy" id="3512"/>
    <lineage>
        <taxon>Eukaryota</taxon>
        <taxon>Viridiplantae</taxon>
        <taxon>Streptophyta</taxon>
        <taxon>Embryophyta</taxon>
        <taxon>Tracheophyta</taxon>
        <taxon>Spermatophyta</taxon>
        <taxon>Magnoliopsida</taxon>
        <taxon>eudicotyledons</taxon>
        <taxon>Gunneridae</taxon>
        <taxon>Pentapetalae</taxon>
        <taxon>rosids</taxon>
        <taxon>fabids</taxon>
        <taxon>Fagales</taxon>
        <taxon>Fagaceae</taxon>
        <taxon>Quercus</taxon>
    </lineage>
</organism>
<dbReference type="AlphaFoldDB" id="A0AAN7EI69"/>
<evidence type="ECO:0000259" key="1">
    <source>
        <dbReference type="Pfam" id="PF03372"/>
    </source>
</evidence>
<dbReference type="Pfam" id="PF03372">
    <property type="entry name" value="Exo_endo_phos"/>
    <property type="match status" value="1"/>
</dbReference>
<sequence>MILTETKVSGSKAKDIYDKLPFDGAFHANNFGFFFGGIWVLWDSTQAELSFLSSIKQEIPSIVKDLYANFSWLLSAIYASPRYVERQLLWDNLSMVTGLHSLPWVIVGDFNEMLSGDDKFGGNPVSISRALKFQECLNNCGMIGLGFSRPKFTWSNHRPLSQLIQGRIDRAFANADWNVLYPETCVKHLERDHSDHCPIILSLRNYTRYQLPRPFRFQPMWLSHPTFPKVVRDA</sequence>
<dbReference type="SUPFAM" id="SSF56219">
    <property type="entry name" value="DNase I-like"/>
    <property type="match status" value="1"/>
</dbReference>
<dbReference type="InterPro" id="IPR005135">
    <property type="entry name" value="Endo/exonuclease/phosphatase"/>
</dbReference>
<dbReference type="EMBL" id="JAXUIC010000009">
    <property type="protein sequence ID" value="KAK4571864.1"/>
    <property type="molecule type" value="Genomic_DNA"/>
</dbReference>
<evidence type="ECO:0000313" key="3">
    <source>
        <dbReference type="Proteomes" id="UP001324115"/>
    </source>
</evidence>
<feature type="domain" description="Endonuclease/exonuclease/phosphatase" evidence="1">
    <location>
        <begin position="31"/>
        <end position="186"/>
    </location>
</feature>
<accession>A0AAN7EI69</accession>
<name>A0AAN7EI69_QUERU</name>
<dbReference type="InterPro" id="IPR036691">
    <property type="entry name" value="Endo/exonu/phosph_ase_sf"/>
</dbReference>
<dbReference type="GO" id="GO:0003824">
    <property type="term" value="F:catalytic activity"/>
    <property type="evidence" value="ECO:0007669"/>
    <property type="project" value="InterPro"/>
</dbReference>